<dbReference type="PROSITE" id="PS50082">
    <property type="entry name" value="WD_REPEATS_2"/>
    <property type="match status" value="4"/>
</dbReference>
<keyword evidence="6" id="KW-1185">Reference proteome</keyword>
<evidence type="ECO:0000259" key="4">
    <source>
        <dbReference type="Pfam" id="PF12894"/>
    </source>
</evidence>
<dbReference type="InterPro" id="IPR015943">
    <property type="entry name" value="WD40/YVTN_repeat-like_dom_sf"/>
</dbReference>
<dbReference type="PRINTS" id="PR00320">
    <property type="entry name" value="GPROTEINBRPT"/>
</dbReference>
<evidence type="ECO:0000313" key="6">
    <source>
        <dbReference type="Proteomes" id="UP000658720"/>
    </source>
</evidence>
<proteinExistence type="predicted"/>
<dbReference type="SUPFAM" id="SSF50978">
    <property type="entry name" value="WD40 repeat-like"/>
    <property type="match status" value="1"/>
</dbReference>
<feature type="repeat" description="WD" evidence="3">
    <location>
        <begin position="60"/>
        <end position="86"/>
    </location>
</feature>
<dbReference type="Pfam" id="PF00400">
    <property type="entry name" value="WD40"/>
    <property type="match status" value="4"/>
</dbReference>
<keyword evidence="1 3" id="KW-0853">WD repeat</keyword>
<evidence type="ECO:0000256" key="3">
    <source>
        <dbReference type="PROSITE-ProRule" id="PRU00221"/>
    </source>
</evidence>
<dbReference type="InterPro" id="IPR001680">
    <property type="entry name" value="WD40_rpt"/>
</dbReference>
<dbReference type="InterPro" id="IPR020472">
    <property type="entry name" value="WD40_PAC1"/>
</dbReference>
<feature type="repeat" description="WD" evidence="3">
    <location>
        <begin position="189"/>
        <end position="211"/>
    </location>
</feature>
<dbReference type="PANTHER" id="PTHR19920:SF0">
    <property type="entry name" value="CYTOSOLIC IRON-SULFUR PROTEIN ASSEMBLY PROTEIN CIAO1-RELATED"/>
    <property type="match status" value="1"/>
</dbReference>
<dbReference type="SMART" id="SM00320">
    <property type="entry name" value="WD40"/>
    <property type="match status" value="7"/>
</dbReference>
<evidence type="ECO:0000313" key="5">
    <source>
        <dbReference type="EMBL" id="MBE9255401.1"/>
    </source>
</evidence>
<dbReference type="EMBL" id="JADEVV010000061">
    <property type="protein sequence ID" value="MBE9255401.1"/>
    <property type="molecule type" value="Genomic_DNA"/>
</dbReference>
<keyword evidence="2" id="KW-0677">Repeat</keyword>
<evidence type="ECO:0000256" key="2">
    <source>
        <dbReference type="ARBA" id="ARBA00022737"/>
    </source>
</evidence>
<dbReference type="InterPro" id="IPR036322">
    <property type="entry name" value="WD40_repeat_dom_sf"/>
</dbReference>
<feature type="repeat" description="WD" evidence="3">
    <location>
        <begin position="18"/>
        <end position="52"/>
    </location>
</feature>
<dbReference type="Gene3D" id="2.130.10.10">
    <property type="entry name" value="YVTN repeat-like/Quinoprotein amine dehydrogenase"/>
    <property type="match status" value="2"/>
</dbReference>
<sequence length="349" mass="37870">MTKSLLTLSWQILLADYVTAIAWSPNGSFLAVASAAGEVVLWQIRGKRLLTLRQQQGLSVDVIAFSADGQFLATGGQDGTVRIWQIVEDGAVLLTELENKRTWVDCLRWHPQRPELAFALGKYTQIWDGGLKAVVATINFEKSSVLDMAWHPSGNFLVLAGNQSLKVWKTKAWDDDPHLRDISGASGVIAFSLDGQYLASGNNDRTLLVWEWENLDPWQMQGFPGKVRHLAWSMKAPDSLPLLVSSSGKSMVAWVQAENGNWVAQPLDLHNGTITAIAFKPRSNLLASASEDGLVCLWKKAAHAAQVLEGVAAGFSTLAWSPQGNHLAAGGCGGEVLLWAENMTGKGDA</sequence>
<organism evidence="5 6">
    <name type="scientific">Synechocystis salina LEGE 00031</name>
    <dbReference type="NCBI Taxonomy" id="1828736"/>
    <lineage>
        <taxon>Bacteria</taxon>
        <taxon>Bacillati</taxon>
        <taxon>Cyanobacteriota</taxon>
        <taxon>Cyanophyceae</taxon>
        <taxon>Synechococcales</taxon>
        <taxon>Merismopediaceae</taxon>
        <taxon>Synechocystis</taxon>
    </lineage>
</organism>
<dbReference type="RefSeq" id="WP_194020777.1">
    <property type="nucleotide sequence ID" value="NZ_JADEVV010000061.1"/>
</dbReference>
<dbReference type="Pfam" id="PF12894">
    <property type="entry name" value="ANAPC4_WD40"/>
    <property type="match status" value="1"/>
</dbReference>
<gene>
    <name evidence="5" type="ORF">IQ217_16470</name>
</gene>
<comment type="caution">
    <text evidence="5">The sequence shown here is derived from an EMBL/GenBank/DDBJ whole genome shotgun (WGS) entry which is preliminary data.</text>
</comment>
<feature type="domain" description="Anaphase-promoting complex subunit 4-like WD40" evidence="4">
    <location>
        <begin position="22"/>
        <end position="110"/>
    </location>
</feature>
<accession>A0ABR9VWK8</accession>
<dbReference type="PANTHER" id="PTHR19920">
    <property type="entry name" value="WD40 PROTEIN CIAO1"/>
    <property type="match status" value="1"/>
</dbReference>
<dbReference type="PROSITE" id="PS50294">
    <property type="entry name" value="WD_REPEATS_REGION"/>
    <property type="match status" value="2"/>
</dbReference>
<reference evidence="5 6" key="1">
    <citation type="submission" date="2020-10" db="EMBL/GenBank/DDBJ databases">
        <authorList>
            <person name="Castelo-Branco R."/>
            <person name="Eusebio N."/>
            <person name="Adriana R."/>
            <person name="Vieira A."/>
            <person name="Brugerolle De Fraissinette N."/>
            <person name="Rezende De Castro R."/>
            <person name="Schneider M.P."/>
            <person name="Vasconcelos V."/>
            <person name="Leao P.N."/>
        </authorList>
    </citation>
    <scope>NUCLEOTIDE SEQUENCE [LARGE SCALE GENOMIC DNA]</scope>
    <source>
        <strain evidence="5 6">LEGE 00031</strain>
    </source>
</reference>
<evidence type="ECO:0000256" key="1">
    <source>
        <dbReference type="ARBA" id="ARBA00022574"/>
    </source>
</evidence>
<dbReference type="InterPro" id="IPR024977">
    <property type="entry name" value="Apc4-like_WD40_dom"/>
</dbReference>
<name>A0ABR9VWK8_9SYNC</name>
<dbReference type="Proteomes" id="UP000658720">
    <property type="component" value="Unassembled WGS sequence"/>
</dbReference>
<protein>
    <submittedName>
        <fullName evidence="5">WD40 repeat domain-containing protein</fullName>
    </submittedName>
</protein>
<feature type="repeat" description="WD" evidence="3">
    <location>
        <begin position="267"/>
        <end position="299"/>
    </location>
</feature>